<accession>A0A511NAY6</accession>
<dbReference type="Proteomes" id="UP000321306">
    <property type="component" value="Unassembled WGS sequence"/>
</dbReference>
<dbReference type="OrthoDB" id="64164at2"/>
<dbReference type="EMBL" id="BJXB01000042">
    <property type="protein sequence ID" value="GEM49747.1"/>
    <property type="molecule type" value="Genomic_DNA"/>
</dbReference>
<dbReference type="AlphaFoldDB" id="A0A511NAY6"/>
<dbReference type="RefSeq" id="WP_146890896.1">
    <property type="nucleotide sequence ID" value="NZ_BJXB01000042.1"/>
</dbReference>
<proteinExistence type="predicted"/>
<gene>
    <name evidence="1" type="ORF">DC3_53820</name>
</gene>
<evidence type="ECO:0000313" key="1">
    <source>
        <dbReference type="EMBL" id="GEM49747.1"/>
    </source>
</evidence>
<evidence type="ECO:0000313" key="2">
    <source>
        <dbReference type="Proteomes" id="UP000321306"/>
    </source>
</evidence>
<organism evidence="1 2">
    <name type="scientific">Deinococcus cellulosilyticus (strain DSM 18568 / NBRC 106333 / KACC 11606 / 5516J-15)</name>
    <dbReference type="NCBI Taxonomy" id="1223518"/>
    <lineage>
        <taxon>Bacteria</taxon>
        <taxon>Thermotogati</taxon>
        <taxon>Deinococcota</taxon>
        <taxon>Deinococci</taxon>
        <taxon>Deinococcales</taxon>
        <taxon>Deinococcaceae</taxon>
        <taxon>Deinococcus</taxon>
    </lineage>
</organism>
<protein>
    <submittedName>
        <fullName evidence="1">Uncharacterized protein</fullName>
    </submittedName>
</protein>
<comment type="caution">
    <text evidence="1">The sequence shown here is derived from an EMBL/GenBank/DDBJ whole genome shotgun (WGS) entry which is preliminary data.</text>
</comment>
<sequence length="244" mass="27816">MITAVPLLQKQRALYDIPRGMDRFEAYLDLMANGHPERLPTLPLEGMNPMAREHVAEHLDQLLALNADGWLENFAAELNDRLDPTPDRNICWVMVDDLKGGWTTRHLTEASYRFEQAKYHFEWIPVMVWASEPITHQNFRIAALGDAFRHFYKLEHGTPETLDQMITQEGKALSFSGAELTMPLEELEYTAEVLKEHLQSTHFPTLFTCLYGDHNAAKVGYPALGLSERAGFEYALAREKGLVS</sequence>
<reference evidence="1 2" key="1">
    <citation type="submission" date="2019-07" db="EMBL/GenBank/DDBJ databases">
        <title>Whole genome shotgun sequence of Deinococcus cellulosilyticus NBRC 106333.</title>
        <authorList>
            <person name="Hosoyama A."/>
            <person name="Uohara A."/>
            <person name="Ohji S."/>
            <person name="Ichikawa N."/>
        </authorList>
    </citation>
    <scope>NUCLEOTIDE SEQUENCE [LARGE SCALE GENOMIC DNA]</scope>
    <source>
        <strain evidence="1 2">NBRC 106333</strain>
    </source>
</reference>
<keyword evidence="2" id="KW-1185">Reference proteome</keyword>
<name>A0A511NAY6_DEIC1</name>